<keyword evidence="3" id="KW-1185">Reference proteome</keyword>
<reference evidence="2 3" key="1">
    <citation type="submission" date="2019-07" db="EMBL/GenBank/DDBJ databases">
        <title>Annotation for the trematode Paragonimus westermani.</title>
        <authorList>
            <person name="Choi Y.-J."/>
        </authorList>
    </citation>
    <scope>NUCLEOTIDE SEQUENCE [LARGE SCALE GENOMIC DNA]</scope>
    <source>
        <strain evidence="2">180907_Pwestermani</strain>
    </source>
</reference>
<organism evidence="2 3">
    <name type="scientific">Paragonimus westermani</name>
    <dbReference type="NCBI Taxonomy" id="34504"/>
    <lineage>
        <taxon>Eukaryota</taxon>
        <taxon>Metazoa</taxon>
        <taxon>Spiralia</taxon>
        <taxon>Lophotrochozoa</taxon>
        <taxon>Platyhelminthes</taxon>
        <taxon>Trematoda</taxon>
        <taxon>Digenea</taxon>
        <taxon>Plagiorchiida</taxon>
        <taxon>Troglotremata</taxon>
        <taxon>Troglotrematidae</taxon>
        <taxon>Paragonimus</taxon>
    </lineage>
</organism>
<dbReference type="AlphaFoldDB" id="A0A8T0D728"/>
<sequence length="66" mass="7586">CSKFIDKRADICNSIKPTCPLRIGENYTYSLTDRTVNVKYKGNMHFQLIDLMDVPFLCLDIAVDVE</sequence>
<proteinExistence type="predicted"/>
<evidence type="ECO:0000313" key="3">
    <source>
        <dbReference type="Proteomes" id="UP000699462"/>
    </source>
</evidence>
<dbReference type="EMBL" id="JTDF01020055">
    <property type="protein sequence ID" value="KAF8562451.1"/>
    <property type="molecule type" value="Genomic_DNA"/>
</dbReference>
<gene>
    <name evidence="2" type="ORF">P879_12016</name>
</gene>
<feature type="domain" description="MD-2-related lipid-recognition" evidence="1">
    <location>
        <begin position="7"/>
        <end position="64"/>
    </location>
</feature>
<comment type="caution">
    <text evidence="2">The sequence shown here is derived from an EMBL/GenBank/DDBJ whole genome shotgun (WGS) entry which is preliminary data.</text>
</comment>
<feature type="non-terminal residue" evidence="2">
    <location>
        <position position="1"/>
    </location>
</feature>
<dbReference type="Proteomes" id="UP000699462">
    <property type="component" value="Unassembled WGS sequence"/>
</dbReference>
<evidence type="ECO:0000313" key="2">
    <source>
        <dbReference type="EMBL" id="KAF8562451.1"/>
    </source>
</evidence>
<name>A0A8T0D728_9TREM</name>
<evidence type="ECO:0000259" key="1">
    <source>
        <dbReference type="Pfam" id="PF02221"/>
    </source>
</evidence>
<accession>A0A8T0D728</accession>
<dbReference type="Pfam" id="PF02221">
    <property type="entry name" value="E1_DerP2_DerF2"/>
    <property type="match status" value="1"/>
</dbReference>
<dbReference type="InterPro" id="IPR003172">
    <property type="entry name" value="ML_dom"/>
</dbReference>
<protein>
    <recommendedName>
        <fullName evidence="1">MD-2-related lipid-recognition domain-containing protein</fullName>
    </recommendedName>
</protein>
<dbReference type="Gene3D" id="2.60.40.770">
    <property type="match status" value="1"/>
</dbReference>